<feature type="region of interest" description="Disordered" evidence="1">
    <location>
        <begin position="1"/>
        <end position="44"/>
    </location>
</feature>
<evidence type="ECO:0000313" key="3">
    <source>
        <dbReference type="Proteomes" id="UP001161757"/>
    </source>
</evidence>
<protein>
    <submittedName>
        <fullName evidence="2">Uncharacterized protein</fullName>
    </submittedName>
</protein>
<accession>A0AAN6ENK6</accession>
<feature type="compositionally biased region" description="Low complexity" evidence="1">
    <location>
        <begin position="31"/>
        <end position="44"/>
    </location>
</feature>
<reference evidence="2" key="1">
    <citation type="submission" date="2023-01" db="EMBL/GenBank/DDBJ databases">
        <title>Exophiala dermititidis isolated from Cystic Fibrosis Patient.</title>
        <authorList>
            <person name="Kurbessoian T."/>
            <person name="Crocker A."/>
            <person name="Murante D."/>
            <person name="Hogan D.A."/>
            <person name="Stajich J.E."/>
        </authorList>
    </citation>
    <scope>NUCLEOTIDE SEQUENCE</scope>
    <source>
        <strain evidence="2">Ex8</strain>
    </source>
</reference>
<evidence type="ECO:0000313" key="2">
    <source>
        <dbReference type="EMBL" id="KAJ8988443.1"/>
    </source>
</evidence>
<sequence>MGLNRPYRNHPSRNGNISIPDIDRIPPPSIHPNNNSQLQKQQQQPNIFTSVNMKISAGILVSVLTLTSAAPFNPGHSGADDGAPFNGIINPRNRPLQRVGAEIPAGHDVPQARFHGHAKAMKRDPLAEAEAEADPFYPLKPGAPSAGKPPHGDLMSKFAHGYGFGHGPVVNPNPRPKVKVGRRNAAGPANWYGSHNSVGPKKGKLPSAEDLCDNRKMVCKKLKNKYNALESFRNN</sequence>
<gene>
    <name evidence="2" type="ORF">HRR80_007470</name>
</gene>
<proteinExistence type="predicted"/>
<feature type="region of interest" description="Disordered" evidence="1">
    <location>
        <begin position="184"/>
        <end position="208"/>
    </location>
</feature>
<evidence type="ECO:0000256" key="1">
    <source>
        <dbReference type="SAM" id="MobiDB-lite"/>
    </source>
</evidence>
<comment type="caution">
    <text evidence="2">The sequence shown here is derived from an EMBL/GenBank/DDBJ whole genome shotgun (WGS) entry which is preliminary data.</text>
</comment>
<organism evidence="2 3">
    <name type="scientific">Exophiala dermatitidis</name>
    <name type="common">Black yeast-like fungus</name>
    <name type="synonym">Wangiella dermatitidis</name>
    <dbReference type="NCBI Taxonomy" id="5970"/>
    <lineage>
        <taxon>Eukaryota</taxon>
        <taxon>Fungi</taxon>
        <taxon>Dikarya</taxon>
        <taxon>Ascomycota</taxon>
        <taxon>Pezizomycotina</taxon>
        <taxon>Eurotiomycetes</taxon>
        <taxon>Chaetothyriomycetidae</taxon>
        <taxon>Chaetothyriales</taxon>
        <taxon>Herpotrichiellaceae</taxon>
        <taxon>Exophiala</taxon>
    </lineage>
</organism>
<dbReference type="EMBL" id="JAJGCB010000018">
    <property type="protein sequence ID" value="KAJ8988443.1"/>
    <property type="molecule type" value="Genomic_DNA"/>
</dbReference>
<dbReference type="Proteomes" id="UP001161757">
    <property type="component" value="Unassembled WGS sequence"/>
</dbReference>
<dbReference type="AlphaFoldDB" id="A0AAN6ENK6"/>
<name>A0AAN6ENK6_EXODE</name>